<reference evidence="3" key="1">
    <citation type="submission" date="2020-02" db="EMBL/GenBank/DDBJ databases">
        <title>Genomic and physiological characterization of two novel Nitrospinaceae genera.</title>
        <authorList>
            <person name="Mueller A.J."/>
            <person name="Jung M.-Y."/>
            <person name="Strachan C.R."/>
            <person name="Herbold C.W."/>
            <person name="Kirkegaard R.H."/>
            <person name="Daims H."/>
        </authorList>
    </citation>
    <scope>NUCLEOTIDE SEQUENCE [LARGE SCALE GENOMIC DNA]</scope>
</reference>
<organism evidence="2 3">
    <name type="scientific">Candidatus Nitrohelix vancouverensis</name>
    <dbReference type="NCBI Taxonomy" id="2705534"/>
    <lineage>
        <taxon>Bacteria</taxon>
        <taxon>Pseudomonadati</taxon>
        <taxon>Nitrospinota/Tectimicrobiota group</taxon>
        <taxon>Nitrospinota</taxon>
        <taxon>Nitrospinia</taxon>
        <taxon>Nitrospinales</taxon>
        <taxon>Nitrospinaceae</taxon>
        <taxon>Candidatus Nitrohelix</taxon>
    </lineage>
</organism>
<feature type="transmembrane region" description="Helical" evidence="1">
    <location>
        <begin position="165"/>
        <end position="186"/>
    </location>
</feature>
<evidence type="ECO:0000313" key="3">
    <source>
        <dbReference type="Proteomes" id="UP000594464"/>
    </source>
</evidence>
<dbReference type="EMBL" id="CP048620">
    <property type="protein sequence ID" value="QPJ65846.1"/>
    <property type="molecule type" value="Genomic_DNA"/>
</dbReference>
<name>A0A7T0C3H8_9BACT</name>
<feature type="transmembrane region" description="Helical" evidence="1">
    <location>
        <begin position="198"/>
        <end position="220"/>
    </location>
</feature>
<dbReference type="PROSITE" id="PS51257">
    <property type="entry name" value="PROKAR_LIPOPROTEIN"/>
    <property type="match status" value="1"/>
</dbReference>
<dbReference type="KEGG" id="nva:G3M78_10765"/>
<accession>A0A7T0C3H8</accession>
<keyword evidence="1" id="KW-1133">Transmembrane helix</keyword>
<dbReference type="AlphaFoldDB" id="A0A7T0C3H8"/>
<sequence>MKISLIRIVVLLSAILVLSGCKSIFQLDVDVQAQKALHDLAEIQEKYYAENGKYASGLLKISDYDFSYDNGLVYLELQEANKDNWRAIALGAESPTARVFAFDTNQGGFYEMDDEEVSSYVLGALNFIRSEQAKVALNDWTSRVLMMILLVFGIKLYFRYKSSQYRLVFASYFMMLVPLGWSLALFNHMASDTVRTGFITGMTSFSLVAGAAILLSNSLWLKKHALSTPSPLIGLISCSLLLSFFSAGAQLYIFVKFY</sequence>
<evidence type="ECO:0000256" key="1">
    <source>
        <dbReference type="SAM" id="Phobius"/>
    </source>
</evidence>
<keyword evidence="1" id="KW-0472">Membrane</keyword>
<feature type="transmembrane region" description="Helical" evidence="1">
    <location>
        <begin position="140"/>
        <end position="158"/>
    </location>
</feature>
<proteinExistence type="predicted"/>
<keyword evidence="1" id="KW-0812">Transmembrane</keyword>
<evidence type="ECO:0000313" key="2">
    <source>
        <dbReference type="EMBL" id="QPJ65846.1"/>
    </source>
</evidence>
<protein>
    <submittedName>
        <fullName evidence="2">Uncharacterized protein</fullName>
    </submittedName>
</protein>
<feature type="transmembrane region" description="Helical" evidence="1">
    <location>
        <begin position="232"/>
        <end position="255"/>
    </location>
</feature>
<dbReference type="Proteomes" id="UP000594464">
    <property type="component" value="Chromosome"/>
</dbReference>
<gene>
    <name evidence="2" type="ORF">G3M78_10765</name>
</gene>